<dbReference type="AlphaFoldDB" id="A0A6A2YDC9"/>
<dbReference type="EMBL" id="VEPZ02001516">
    <property type="protein sequence ID" value="KAE8670084.1"/>
    <property type="molecule type" value="Genomic_DNA"/>
</dbReference>
<dbReference type="PANTHER" id="PTHR31969">
    <property type="entry name" value="GEM-LIKE PROTEIN 2"/>
    <property type="match status" value="1"/>
</dbReference>
<dbReference type="InterPro" id="IPR004182">
    <property type="entry name" value="GRAM"/>
</dbReference>
<dbReference type="Gene3D" id="2.30.29.30">
    <property type="entry name" value="Pleckstrin-homology domain (PH domain)/Phosphotyrosine-binding domain (PTB)"/>
    <property type="match status" value="1"/>
</dbReference>
<comment type="caution">
    <text evidence="4">The sequence shown here is derived from an EMBL/GenBank/DDBJ whole genome shotgun (WGS) entry which is preliminary data.</text>
</comment>
<dbReference type="SMART" id="SM00568">
    <property type="entry name" value="GRAM"/>
    <property type="match status" value="1"/>
</dbReference>
<proteinExistence type="inferred from homology"/>
<evidence type="ECO:0000256" key="1">
    <source>
        <dbReference type="ARBA" id="ARBA00009414"/>
    </source>
</evidence>
<evidence type="ECO:0000256" key="2">
    <source>
        <dbReference type="SAM" id="MobiDB-lite"/>
    </source>
</evidence>
<feature type="domain" description="GRAM" evidence="3">
    <location>
        <begin position="100"/>
        <end position="178"/>
    </location>
</feature>
<comment type="similarity">
    <text evidence="1">Belongs to the GEM family.</text>
</comment>
<evidence type="ECO:0000313" key="5">
    <source>
        <dbReference type="Proteomes" id="UP000436088"/>
    </source>
</evidence>
<reference evidence="4" key="1">
    <citation type="submission" date="2019-09" db="EMBL/GenBank/DDBJ databases">
        <title>Draft genome information of white flower Hibiscus syriacus.</title>
        <authorList>
            <person name="Kim Y.-M."/>
        </authorList>
    </citation>
    <scope>NUCLEOTIDE SEQUENCE [LARGE SCALE GENOMIC DNA]</scope>
    <source>
        <strain evidence="4">YM2019G1</strain>
    </source>
</reference>
<gene>
    <name evidence="4" type="ORF">F3Y22_tig00112206pilonHSYRG00228</name>
</gene>
<sequence length="298" mass="32826">MNQLLQQVIGVPIKAETYEVERTSKLCLPDATGQYHISSQGSIKSKGNFVLQRMNLLGKKADTFAHGVREHVRLGPKISETVKGKLSLGARILQVGGLEKIFKQLFSFTEGEKLLKACQCYLSTTAGPIAGVLFISSKKVAFCSDRSIKIPCGNGEFLKIHYKVLIPLEKMKGVNQSENMKKPSQKYMEIVTVDGFDIWFMGFLNYKKAFKYLQQSPNPDEVIHQLRNLELQTFIAYARISQIMMTYGRARNTPGPITGQSNGAAAGGSSGKTVKQPSQYPTSPPSVGMYGAPTIGHQ</sequence>
<keyword evidence="5" id="KW-1185">Reference proteome</keyword>
<protein>
    <submittedName>
        <fullName evidence="4">GEM-like protein 6</fullName>
    </submittedName>
</protein>
<evidence type="ECO:0000313" key="4">
    <source>
        <dbReference type="EMBL" id="KAE8670084.1"/>
    </source>
</evidence>
<accession>A0A6A2YDC9</accession>
<dbReference type="Pfam" id="PF02893">
    <property type="entry name" value="GRAM"/>
    <property type="match status" value="1"/>
</dbReference>
<feature type="compositionally biased region" description="Polar residues" evidence="2">
    <location>
        <begin position="272"/>
        <end position="281"/>
    </location>
</feature>
<name>A0A6A2YDC9_HIBSY</name>
<dbReference type="InterPro" id="IPR037848">
    <property type="entry name" value="GEM-like"/>
</dbReference>
<dbReference type="Proteomes" id="UP000436088">
    <property type="component" value="Unassembled WGS sequence"/>
</dbReference>
<evidence type="ECO:0000259" key="3">
    <source>
        <dbReference type="SMART" id="SM00568"/>
    </source>
</evidence>
<dbReference type="InterPro" id="IPR011993">
    <property type="entry name" value="PH-like_dom_sf"/>
</dbReference>
<organism evidence="4 5">
    <name type="scientific">Hibiscus syriacus</name>
    <name type="common">Rose of Sharon</name>
    <dbReference type="NCBI Taxonomy" id="106335"/>
    <lineage>
        <taxon>Eukaryota</taxon>
        <taxon>Viridiplantae</taxon>
        <taxon>Streptophyta</taxon>
        <taxon>Embryophyta</taxon>
        <taxon>Tracheophyta</taxon>
        <taxon>Spermatophyta</taxon>
        <taxon>Magnoliopsida</taxon>
        <taxon>eudicotyledons</taxon>
        <taxon>Gunneridae</taxon>
        <taxon>Pentapetalae</taxon>
        <taxon>rosids</taxon>
        <taxon>malvids</taxon>
        <taxon>Malvales</taxon>
        <taxon>Malvaceae</taxon>
        <taxon>Malvoideae</taxon>
        <taxon>Hibiscus</taxon>
    </lineage>
</organism>
<feature type="region of interest" description="Disordered" evidence="2">
    <location>
        <begin position="254"/>
        <end position="298"/>
    </location>
</feature>